<dbReference type="InterPro" id="IPR027396">
    <property type="entry name" value="DsrEFH-like"/>
</dbReference>
<dbReference type="GO" id="GO:0016783">
    <property type="term" value="F:sulfurtransferase activity"/>
    <property type="evidence" value="ECO:0007669"/>
    <property type="project" value="InterPro"/>
</dbReference>
<accession>A0A8J2U2Y9</accession>
<dbReference type="Proteomes" id="UP000619743">
    <property type="component" value="Unassembled WGS sequence"/>
</dbReference>
<dbReference type="InterPro" id="IPR017463">
    <property type="entry name" value="Sulphur_relay_TusD/DsrE"/>
</dbReference>
<dbReference type="EMBL" id="BMDX01000003">
    <property type="protein sequence ID" value="GGA68837.1"/>
    <property type="molecule type" value="Genomic_DNA"/>
</dbReference>
<dbReference type="NCBIfam" id="TIGR03012">
    <property type="entry name" value="sulf_tusD_dsrE"/>
    <property type="match status" value="1"/>
</dbReference>
<evidence type="ECO:0000313" key="5">
    <source>
        <dbReference type="EMBL" id="GGA68837.1"/>
    </source>
</evidence>
<proteinExistence type="inferred from homology"/>
<keyword evidence="4" id="KW-0808">Transferase</keyword>
<name>A0A8J2U2Y9_9GAMM</name>
<dbReference type="InterPro" id="IPR003787">
    <property type="entry name" value="Sulphur_relay_DsrE/F-like"/>
</dbReference>
<dbReference type="GO" id="GO:1990228">
    <property type="term" value="C:sulfurtransferase complex"/>
    <property type="evidence" value="ECO:0007669"/>
    <property type="project" value="TreeGrafter"/>
</dbReference>
<dbReference type="SUPFAM" id="SSF75169">
    <property type="entry name" value="DsrEFH-like"/>
    <property type="match status" value="1"/>
</dbReference>
<evidence type="ECO:0000256" key="3">
    <source>
        <dbReference type="ARBA" id="ARBA00022490"/>
    </source>
</evidence>
<dbReference type="AlphaFoldDB" id="A0A8J2U2Y9"/>
<dbReference type="Gene3D" id="3.40.1260.10">
    <property type="entry name" value="DsrEFH-like"/>
    <property type="match status" value="1"/>
</dbReference>
<dbReference type="OrthoDB" id="9787483at2"/>
<evidence type="ECO:0000256" key="1">
    <source>
        <dbReference type="ARBA" id="ARBA00004496"/>
    </source>
</evidence>
<dbReference type="PANTHER" id="PTHR34874">
    <property type="entry name" value="PROTEIN YCHN"/>
    <property type="match status" value="1"/>
</dbReference>
<sequence>MARFTLLIDSPPEHYNAHFNALAYAKAAIAQGHSIEQVFFFQQAVTIADAHLDWPADEWCPQHHWQQFAKQYQVPLDICSAAAQRRGLGGAESLEEAEQVLLAKYFKIGGLGILVKASINSDRVVQF</sequence>
<dbReference type="PANTHER" id="PTHR34874:SF3">
    <property type="entry name" value="SULFURTRANSFERASE TUSD"/>
    <property type="match status" value="1"/>
</dbReference>
<dbReference type="RefSeq" id="WP_087506504.1">
    <property type="nucleotide sequence ID" value="NZ_BMDX01000003.1"/>
</dbReference>
<comment type="similarity">
    <text evidence="2">Belongs to the DsrE/TusD family.</text>
</comment>
<dbReference type="Pfam" id="PF02635">
    <property type="entry name" value="DsrE"/>
    <property type="match status" value="1"/>
</dbReference>
<dbReference type="NCBIfam" id="NF001237">
    <property type="entry name" value="PRK00207.1"/>
    <property type="match status" value="1"/>
</dbReference>
<evidence type="ECO:0000256" key="2">
    <source>
        <dbReference type="ARBA" id="ARBA00007067"/>
    </source>
</evidence>
<keyword evidence="3" id="KW-0963">Cytoplasm</keyword>
<protein>
    <submittedName>
        <fullName evidence="5">Sulfurtransferase TusD</fullName>
    </submittedName>
</protein>
<comment type="caution">
    <text evidence="5">The sequence shown here is derived from an EMBL/GenBank/DDBJ whole genome shotgun (WGS) entry which is preliminary data.</text>
</comment>
<keyword evidence="6" id="KW-1185">Reference proteome</keyword>
<reference evidence="6" key="1">
    <citation type="journal article" date="2019" name="Int. J. Syst. Evol. Microbiol.">
        <title>The Global Catalogue of Microorganisms (GCM) 10K type strain sequencing project: providing services to taxonomists for standard genome sequencing and annotation.</title>
        <authorList>
            <consortium name="The Broad Institute Genomics Platform"/>
            <consortium name="The Broad Institute Genome Sequencing Center for Infectious Disease"/>
            <person name="Wu L."/>
            <person name="Ma J."/>
        </authorList>
    </citation>
    <scope>NUCLEOTIDE SEQUENCE [LARGE SCALE GENOMIC DNA]</scope>
    <source>
        <strain evidence="6">CGMCC 1.10130</strain>
    </source>
</reference>
<gene>
    <name evidence="5" type="primary">tusD</name>
    <name evidence="5" type="ORF">GCM10011369_08060</name>
</gene>
<organism evidence="5 6">
    <name type="scientific">Neiella marina</name>
    <dbReference type="NCBI Taxonomy" id="508461"/>
    <lineage>
        <taxon>Bacteria</taxon>
        <taxon>Pseudomonadati</taxon>
        <taxon>Pseudomonadota</taxon>
        <taxon>Gammaproteobacteria</taxon>
        <taxon>Alteromonadales</taxon>
        <taxon>Echinimonadaceae</taxon>
        <taxon>Neiella</taxon>
    </lineage>
</organism>
<comment type="subcellular location">
    <subcellularLocation>
        <location evidence="1">Cytoplasm</location>
    </subcellularLocation>
</comment>
<evidence type="ECO:0000313" key="6">
    <source>
        <dbReference type="Proteomes" id="UP000619743"/>
    </source>
</evidence>
<evidence type="ECO:0000256" key="4">
    <source>
        <dbReference type="ARBA" id="ARBA00022679"/>
    </source>
</evidence>
<dbReference type="GO" id="GO:0002143">
    <property type="term" value="P:tRNA wobble position uridine thiolation"/>
    <property type="evidence" value="ECO:0007669"/>
    <property type="project" value="TreeGrafter"/>
</dbReference>
<dbReference type="GO" id="GO:0097163">
    <property type="term" value="F:sulfur carrier activity"/>
    <property type="evidence" value="ECO:0007669"/>
    <property type="project" value="TreeGrafter"/>
</dbReference>